<comment type="similarity">
    <text evidence="1">Belongs to the thiolase-like superfamily. Thiolase family.</text>
</comment>
<evidence type="ECO:0000256" key="1">
    <source>
        <dbReference type="ARBA" id="ARBA00010982"/>
    </source>
</evidence>
<keyword evidence="2" id="KW-0808">Transferase</keyword>
<gene>
    <name evidence="5" type="ORF">FHS79_001203</name>
</gene>
<organism evidence="5 6">
    <name type="scientific">Polymorphobacter multimanifer</name>
    <dbReference type="NCBI Taxonomy" id="1070431"/>
    <lineage>
        <taxon>Bacteria</taxon>
        <taxon>Pseudomonadati</taxon>
        <taxon>Pseudomonadota</taxon>
        <taxon>Alphaproteobacteria</taxon>
        <taxon>Sphingomonadales</taxon>
        <taxon>Sphingosinicellaceae</taxon>
        <taxon>Polymorphobacter</taxon>
    </lineage>
</organism>
<feature type="domain" description="Thiolase-like protein type 1 additional C-terminal" evidence="4">
    <location>
        <begin position="413"/>
        <end position="485"/>
    </location>
</feature>
<dbReference type="RefSeq" id="WP_207793850.1">
    <property type="nucleotide sequence ID" value="NZ_JACIIV010000007.1"/>
</dbReference>
<dbReference type="PANTHER" id="PTHR18919:SF139">
    <property type="entry name" value="THIOLASE-LIKE PROTEIN TYPE 1 ADDITIONAL C-TERMINAL DOMAIN-CONTAINING PROTEIN"/>
    <property type="match status" value="1"/>
</dbReference>
<evidence type="ECO:0000259" key="4">
    <source>
        <dbReference type="Pfam" id="PF18313"/>
    </source>
</evidence>
<dbReference type="AlphaFoldDB" id="A0A841L678"/>
<dbReference type="SUPFAM" id="SSF53901">
    <property type="entry name" value="Thiolase-like"/>
    <property type="match status" value="1"/>
</dbReference>
<evidence type="ECO:0000256" key="2">
    <source>
        <dbReference type="ARBA" id="ARBA00022679"/>
    </source>
</evidence>
<keyword evidence="6" id="KW-1185">Reference proteome</keyword>
<dbReference type="InterPro" id="IPR016039">
    <property type="entry name" value="Thiolase-like"/>
</dbReference>
<dbReference type="GO" id="GO:0016746">
    <property type="term" value="F:acyltransferase activity"/>
    <property type="evidence" value="ECO:0007669"/>
    <property type="project" value="UniProtKB-KW"/>
</dbReference>
<dbReference type="PANTHER" id="PTHR18919">
    <property type="entry name" value="ACETYL-COA C-ACYLTRANSFERASE"/>
    <property type="match status" value="1"/>
</dbReference>
<sequence length="496" mass="51705">MALPADRTPVIIGVGEMIDRPADPAAALEPLALMAAAVRAADDDAGGGFLARIDSLDVINLVSWRYDRVAARLAERLGITPMRAVYGVVGGETPTTKIHEAAIRIMNGDSIVAVVTGGEATNAVAKAKAAGVALDWTPPAAQPENPIVASDHVTPLAMRHGIVQPAHIYPFYDHAAAAAWGMTPGDALAEAGAIWAAFSQVAAQNPGSWGRSAFNAEQITTATPDNRYIAWPYTKRMVANPAVNQAGAVLLTTLAVARAAGIPEHRMVFVHGGAGAAEPVDYLARDQFGHSVAQDAVLDAAMAVAPGGFGAVELYSCFPIVPKMARRSLGLAADAAMTVCGGLSFFGAPLNTYMTHATCAMVRHLRATPAAHALLYGQGGYVTKHHALVLGSGVPEPDTLMRPRDVQMEAEAMRSPVPPLALDHEGAAEVETFTVVHDREGAPAYGSIIGLTPAGKRVFARIDIAEVGALERLDASPVGAAGTVTVAEDGLQHWRF</sequence>
<accession>A0A841L678</accession>
<evidence type="ECO:0000313" key="6">
    <source>
        <dbReference type="Proteomes" id="UP000538147"/>
    </source>
</evidence>
<dbReference type="EMBL" id="JACIIV010000007">
    <property type="protein sequence ID" value="MBB6227041.1"/>
    <property type="molecule type" value="Genomic_DNA"/>
</dbReference>
<comment type="caution">
    <text evidence="5">The sequence shown here is derived from an EMBL/GenBank/DDBJ whole genome shotgun (WGS) entry which is preliminary data.</text>
</comment>
<dbReference type="Pfam" id="PF18313">
    <property type="entry name" value="TLP1_add_C"/>
    <property type="match status" value="1"/>
</dbReference>
<keyword evidence="3" id="KW-0012">Acyltransferase</keyword>
<dbReference type="InterPro" id="IPR040771">
    <property type="entry name" value="TLP1_add_C"/>
</dbReference>
<name>A0A841L678_9SPHN</name>
<proteinExistence type="inferred from homology"/>
<dbReference type="Proteomes" id="UP000538147">
    <property type="component" value="Unassembled WGS sequence"/>
</dbReference>
<dbReference type="Gene3D" id="3.40.47.10">
    <property type="match status" value="1"/>
</dbReference>
<reference evidence="5 6" key="1">
    <citation type="submission" date="2020-08" db="EMBL/GenBank/DDBJ databases">
        <title>Genomic Encyclopedia of Type Strains, Phase IV (KMG-IV): sequencing the most valuable type-strain genomes for metagenomic binning, comparative biology and taxonomic classification.</title>
        <authorList>
            <person name="Goeker M."/>
        </authorList>
    </citation>
    <scope>NUCLEOTIDE SEQUENCE [LARGE SCALE GENOMIC DNA]</scope>
    <source>
        <strain evidence="5 6">DSM 102189</strain>
    </source>
</reference>
<dbReference type="Gene3D" id="2.40.50.840">
    <property type="match status" value="1"/>
</dbReference>
<evidence type="ECO:0000256" key="3">
    <source>
        <dbReference type="ARBA" id="ARBA00023315"/>
    </source>
</evidence>
<evidence type="ECO:0000313" key="5">
    <source>
        <dbReference type="EMBL" id="MBB6227041.1"/>
    </source>
</evidence>
<protein>
    <submittedName>
        <fullName evidence="5">Nucleotide-binding universal stress UspA family protein</fullName>
    </submittedName>
</protein>